<dbReference type="Gene3D" id="3.40.50.720">
    <property type="entry name" value="NAD(P)-binding Rossmann-like Domain"/>
    <property type="match status" value="1"/>
</dbReference>
<comment type="caution">
    <text evidence="3">The sequence shown here is derived from an EMBL/GenBank/DDBJ whole genome shotgun (WGS) entry which is preliminary data.</text>
</comment>
<dbReference type="PANTHER" id="PTHR43086">
    <property type="entry name" value="VERY-LONG-CHAIN 3-OXOOACYL-COA REDUCTASE"/>
    <property type="match status" value="1"/>
</dbReference>
<dbReference type="Proteomes" id="UP001221686">
    <property type="component" value="Unassembled WGS sequence"/>
</dbReference>
<evidence type="ECO:0000313" key="4">
    <source>
        <dbReference type="Proteomes" id="UP001221686"/>
    </source>
</evidence>
<dbReference type="PANTHER" id="PTHR43086:SF3">
    <property type="entry name" value="NADP-DEPENDENT 3-HYDROXY ACID DEHYDROGENASE YDFG"/>
    <property type="match status" value="1"/>
</dbReference>
<accession>A0ABT5ECZ9</accession>
<protein>
    <submittedName>
        <fullName evidence="3">SDR family NAD(P)-dependent oxidoreductase</fullName>
    </submittedName>
</protein>
<dbReference type="EMBL" id="JAQNDL010000004">
    <property type="protein sequence ID" value="MDC0722778.1"/>
    <property type="molecule type" value="Genomic_DNA"/>
</dbReference>
<keyword evidence="4" id="KW-1185">Reference proteome</keyword>
<evidence type="ECO:0000313" key="3">
    <source>
        <dbReference type="EMBL" id="MDC0722778.1"/>
    </source>
</evidence>
<sequence>MSDPTIDHSAFALKYGPWAVVLGASEGLGAAFARGLAERGLNLLLLARRADALEAVASPLRARVEVRTAALDLAAPDLAEVLAALTRDLDVGLCVYNAALSQVGPFLGVPLADKLKIVDVNCRGPLIAAHVFGERLVQRGRGGLLLMSSLTAFWGSPLVATYGASKAFNLSLGEALWYELGPRGVDVLVCCAGATRTPGFERSSGPDGPRAMEPDAVVAEALEALGGPPSAVPGGLNKVAAFVLGRLFPRRRAVALMGSQTARLTGRES</sequence>
<dbReference type="InterPro" id="IPR002347">
    <property type="entry name" value="SDR_fam"/>
</dbReference>
<comment type="similarity">
    <text evidence="1">Belongs to the short-chain dehydrogenases/reductases (SDR) family.</text>
</comment>
<organism evidence="3 4">
    <name type="scientific">Nannocystis bainbridge</name>
    <dbReference type="NCBI Taxonomy" id="2995303"/>
    <lineage>
        <taxon>Bacteria</taxon>
        <taxon>Pseudomonadati</taxon>
        <taxon>Myxococcota</taxon>
        <taxon>Polyangia</taxon>
        <taxon>Nannocystales</taxon>
        <taxon>Nannocystaceae</taxon>
        <taxon>Nannocystis</taxon>
    </lineage>
</organism>
<evidence type="ECO:0000256" key="2">
    <source>
        <dbReference type="ARBA" id="ARBA00023002"/>
    </source>
</evidence>
<evidence type="ECO:0000256" key="1">
    <source>
        <dbReference type="ARBA" id="ARBA00006484"/>
    </source>
</evidence>
<keyword evidence="2" id="KW-0560">Oxidoreductase</keyword>
<name>A0ABT5ECZ9_9BACT</name>
<dbReference type="PRINTS" id="PR00081">
    <property type="entry name" value="GDHRDH"/>
</dbReference>
<dbReference type="RefSeq" id="WP_272091316.1">
    <property type="nucleotide sequence ID" value="NZ_JAQNDL010000004.1"/>
</dbReference>
<dbReference type="PIRSF" id="PIRSF000126">
    <property type="entry name" value="11-beta-HSD1"/>
    <property type="match status" value="1"/>
</dbReference>
<reference evidence="3 4" key="1">
    <citation type="submission" date="2022-11" db="EMBL/GenBank/DDBJ databases">
        <title>Minimal conservation of predation-associated metabolite biosynthetic gene clusters underscores biosynthetic potential of Myxococcota including descriptions for ten novel species: Archangium lansinium sp. nov., Myxococcus landrumus sp. nov., Nannocystis bai.</title>
        <authorList>
            <person name="Ahearne A."/>
            <person name="Stevens C."/>
            <person name="Dowd S."/>
        </authorList>
    </citation>
    <scope>NUCLEOTIDE SEQUENCE [LARGE SCALE GENOMIC DNA]</scope>
    <source>
        <strain evidence="3 4">BB15-2</strain>
    </source>
</reference>
<gene>
    <name evidence="3" type="ORF">POL25_38165</name>
</gene>
<dbReference type="Pfam" id="PF00106">
    <property type="entry name" value="adh_short"/>
    <property type="match status" value="1"/>
</dbReference>
<proteinExistence type="inferred from homology"/>
<dbReference type="SUPFAM" id="SSF51735">
    <property type="entry name" value="NAD(P)-binding Rossmann-fold domains"/>
    <property type="match status" value="1"/>
</dbReference>
<dbReference type="InterPro" id="IPR036291">
    <property type="entry name" value="NAD(P)-bd_dom_sf"/>
</dbReference>